<dbReference type="InterPro" id="IPR018838">
    <property type="entry name" value="ZGRF1-like_N"/>
</dbReference>
<accession>A0AAD2FKC8</accession>
<evidence type="ECO:0000313" key="4">
    <source>
        <dbReference type="Proteomes" id="UP001295423"/>
    </source>
</evidence>
<feature type="compositionally biased region" description="Polar residues" evidence="1">
    <location>
        <begin position="185"/>
        <end position="195"/>
    </location>
</feature>
<sequence>MQQLGNKTEFACLYTKHKNQKRKVWNDGRLVVLQSNALLHDANPVPGSSDPVLDQCELSKDQMQVLLTNREMMLEGEKFLIEVEGEWRPPSMFTSKPKFAARKMSYSIKKKFKIPPPFIPSSSNSQEGTSSFQRKRKRLLQPGELARMHRREATTSNYNVQPADAHLRQSQQLKSTRNHYECENPNRSVAKTKYSSRLPPGHDVFSHASPEENERAQRDKYAANHRNSLEGNITSIPQKQRPTATSGLPEYEAEANVSDHLSARVVNDGTNTMDQTIGKSSDMTFVSNDFDEGNFYGLDEEETDVGNNISTERIDGATRNNLATNYNLSAPNTFPVSNRNDTVSDDTLLAMFGAAPTDQDAREPR</sequence>
<gene>
    <name evidence="3" type="ORF">CYCCA115_LOCUS10264</name>
</gene>
<proteinExistence type="predicted"/>
<feature type="domain" description="5'-3' DNA helicase ZGRF1-like N-terminal" evidence="2">
    <location>
        <begin position="9"/>
        <end position="36"/>
    </location>
</feature>
<feature type="region of interest" description="Disordered" evidence="1">
    <location>
        <begin position="115"/>
        <end position="218"/>
    </location>
</feature>
<keyword evidence="4" id="KW-1185">Reference proteome</keyword>
<dbReference type="AlphaFoldDB" id="A0AAD2FKC8"/>
<feature type="compositionally biased region" description="Basic and acidic residues" evidence="1">
    <location>
        <begin position="209"/>
        <end position="218"/>
    </location>
</feature>
<name>A0AAD2FKC8_9STRA</name>
<evidence type="ECO:0000313" key="3">
    <source>
        <dbReference type="EMBL" id="CAJ1946123.1"/>
    </source>
</evidence>
<evidence type="ECO:0000256" key="1">
    <source>
        <dbReference type="SAM" id="MobiDB-lite"/>
    </source>
</evidence>
<dbReference type="Pfam" id="PF10382">
    <property type="entry name" value="ZGRF1-like_N"/>
    <property type="match status" value="1"/>
</dbReference>
<evidence type="ECO:0000259" key="2">
    <source>
        <dbReference type="Pfam" id="PF10382"/>
    </source>
</evidence>
<reference evidence="3" key="1">
    <citation type="submission" date="2023-08" db="EMBL/GenBank/DDBJ databases">
        <authorList>
            <person name="Audoor S."/>
            <person name="Bilcke G."/>
        </authorList>
    </citation>
    <scope>NUCLEOTIDE SEQUENCE</scope>
</reference>
<protein>
    <recommendedName>
        <fullName evidence="2">5'-3' DNA helicase ZGRF1-like N-terminal domain-containing protein</fullName>
    </recommendedName>
</protein>
<comment type="caution">
    <text evidence="3">The sequence shown here is derived from an EMBL/GenBank/DDBJ whole genome shotgun (WGS) entry which is preliminary data.</text>
</comment>
<organism evidence="3 4">
    <name type="scientific">Cylindrotheca closterium</name>
    <dbReference type="NCBI Taxonomy" id="2856"/>
    <lineage>
        <taxon>Eukaryota</taxon>
        <taxon>Sar</taxon>
        <taxon>Stramenopiles</taxon>
        <taxon>Ochrophyta</taxon>
        <taxon>Bacillariophyta</taxon>
        <taxon>Bacillariophyceae</taxon>
        <taxon>Bacillariophycidae</taxon>
        <taxon>Bacillariales</taxon>
        <taxon>Bacillariaceae</taxon>
        <taxon>Cylindrotheca</taxon>
    </lineage>
</organism>
<dbReference type="EMBL" id="CAKOGP040001602">
    <property type="protein sequence ID" value="CAJ1946123.1"/>
    <property type="molecule type" value="Genomic_DNA"/>
</dbReference>
<dbReference type="Proteomes" id="UP001295423">
    <property type="component" value="Unassembled WGS sequence"/>
</dbReference>